<dbReference type="Proteomes" id="UP000198242">
    <property type="component" value="Chromosome I"/>
</dbReference>
<dbReference type="RefSeq" id="WP_089008632.1">
    <property type="nucleotide sequence ID" value="NZ_LT607411.1"/>
</dbReference>
<dbReference type="OrthoDB" id="3698132at2"/>
<sequence>MSTQAASTRPMNRPAQEAPNRMAVQEAPTRQMPMMEDGHRHPAPPPGTETKHSLLTTEFWVYAIAVAGVIVAAYWPGGSGNGLNLANPNLSWWFLTVLTGAYLFSRGLAKAGSERHSMAERRAARR</sequence>
<evidence type="ECO:0000313" key="3">
    <source>
        <dbReference type="EMBL" id="SCF29664.1"/>
    </source>
</evidence>
<dbReference type="AlphaFoldDB" id="A0A1C4Z9V9"/>
<evidence type="ECO:0000313" key="4">
    <source>
        <dbReference type="Proteomes" id="UP000198242"/>
    </source>
</evidence>
<keyword evidence="4" id="KW-1185">Reference proteome</keyword>
<evidence type="ECO:0000256" key="1">
    <source>
        <dbReference type="SAM" id="MobiDB-lite"/>
    </source>
</evidence>
<evidence type="ECO:0000256" key="2">
    <source>
        <dbReference type="SAM" id="Phobius"/>
    </source>
</evidence>
<name>A0A1C4Z9V9_MICVI</name>
<dbReference type="EMBL" id="LT607411">
    <property type="protein sequence ID" value="SCF29664.1"/>
    <property type="molecule type" value="Genomic_DNA"/>
</dbReference>
<feature type="compositionally biased region" description="Polar residues" evidence="1">
    <location>
        <begin position="1"/>
        <end position="10"/>
    </location>
</feature>
<organism evidence="3 4">
    <name type="scientific">Micromonospora viridifaciens</name>
    <dbReference type="NCBI Taxonomy" id="1881"/>
    <lineage>
        <taxon>Bacteria</taxon>
        <taxon>Bacillati</taxon>
        <taxon>Actinomycetota</taxon>
        <taxon>Actinomycetes</taxon>
        <taxon>Micromonosporales</taxon>
        <taxon>Micromonosporaceae</taxon>
        <taxon>Micromonospora</taxon>
    </lineage>
</organism>
<keyword evidence="2" id="KW-0472">Membrane</keyword>
<keyword evidence="2" id="KW-1133">Transmembrane helix</keyword>
<proteinExistence type="predicted"/>
<feature type="region of interest" description="Disordered" evidence="1">
    <location>
        <begin position="1"/>
        <end position="23"/>
    </location>
</feature>
<feature type="transmembrane region" description="Helical" evidence="2">
    <location>
        <begin position="90"/>
        <end position="109"/>
    </location>
</feature>
<gene>
    <name evidence="3" type="ORF">GA0074695_5279</name>
</gene>
<accession>A0A1C4Z9V9</accession>
<feature type="transmembrane region" description="Helical" evidence="2">
    <location>
        <begin position="59"/>
        <end position="78"/>
    </location>
</feature>
<protein>
    <submittedName>
        <fullName evidence="3">Uncharacterized protein</fullName>
    </submittedName>
</protein>
<reference evidence="4" key="1">
    <citation type="submission" date="2016-06" db="EMBL/GenBank/DDBJ databases">
        <authorList>
            <person name="Varghese N."/>
            <person name="Submissions Spin"/>
        </authorList>
    </citation>
    <scope>NUCLEOTIDE SEQUENCE [LARGE SCALE GENOMIC DNA]</scope>
    <source>
        <strain evidence="4">DSM 43909</strain>
    </source>
</reference>
<keyword evidence="2" id="KW-0812">Transmembrane</keyword>